<dbReference type="InterPro" id="IPR047142">
    <property type="entry name" value="OryJ/VirC-like"/>
</dbReference>
<evidence type="ECO:0000313" key="2">
    <source>
        <dbReference type="EMBL" id="KAJ7671869.1"/>
    </source>
</evidence>
<comment type="caution">
    <text evidence="2">The sequence shown here is derived from an EMBL/GenBank/DDBJ whole genome shotgun (WGS) entry which is preliminary data.</text>
</comment>
<evidence type="ECO:0000313" key="3">
    <source>
        <dbReference type="Proteomes" id="UP001221757"/>
    </source>
</evidence>
<dbReference type="CDD" id="cd02231">
    <property type="entry name" value="cupin_BLL6423-like"/>
    <property type="match status" value="1"/>
</dbReference>
<dbReference type="InterPro" id="IPR011051">
    <property type="entry name" value="RmlC_Cupin_sf"/>
</dbReference>
<accession>A0AAD7CZR6</accession>
<feature type="region of interest" description="Disordered" evidence="1">
    <location>
        <begin position="1"/>
        <end position="22"/>
    </location>
</feature>
<evidence type="ECO:0000256" key="1">
    <source>
        <dbReference type="SAM" id="MobiDB-lite"/>
    </source>
</evidence>
<dbReference type="Proteomes" id="UP001221757">
    <property type="component" value="Unassembled WGS sequence"/>
</dbReference>
<dbReference type="SUPFAM" id="SSF51182">
    <property type="entry name" value="RmlC-like cupins"/>
    <property type="match status" value="1"/>
</dbReference>
<dbReference type="InterPro" id="IPR014710">
    <property type="entry name" value="RmlC-like_jellyroll"/>
</dbReference>
<dbReference type="PANTHER" id="PTHR36156">
    <property type="entry name" value="SLR2101 PROTEIN"/>
    <property type="match status" value="1"/>
</dbReference>
<protein>
    <submittedName>
        <fullName evidence="2">Uncharacterized protein</fullName>
    </submittedName>
</protein>
<dbReference type="Gene3D" id="2.20.70.150">
    <property type="match status" value="1"/>
</dbReference>
<gene>
    <name evidence="2" type="ORF">B0H17DRAFT_1208928</name>
</gene>
<reference evidence="2" key="1">
    <citation type="submission" date="2023-03" db="EMBL/GenBank/DDBJ databases">
        <title>Massive genome expansion in bonnet fungi (Mycena s.s.) driven by repeated elements and novel gene families across ecological guilds.</title>
        <authorList>
            <consortium name="Lawrence Berkeley National Laboratory"/>
            <person name="Harder C.B."/>
            <person name="Miyauchi S."/>
            <person name="Viragh M."/>
            <person name="Kuo A."/>
            <person name="Thoen E."/>
            <person name="Andreopoulos B."/>
            <person name="Lu D."/>
            <person name="Skrede I."/>
            <person name="Drula E."/>
            <person name="Henrissat B."/>
            <person name="Morin E."/>
            <person name="Kohler A."/>
            <person name="Barry K."/>
            <person name="LaButti K."/>
            <person name="Morin E."/>
            <person name="Salamov A."/>
            <person name="Lipzen A."/>
            <person name="Mereny Z."/>
            <person name="Hegedus B."/>
            <person name="Baldrian P."/>
            <person name="Stursova M."/>
            <person name="Weitz H."/>
            <person name="Taylor A."/>
            <person name="Grigoriev I.V."/>
            <person name="Nagy L.G."/>
            <person name="Martin F."/>
            <person name="Kauserud H."/>
        </authorList>
    </citation>
    <scope>NUCLEOTIDE SEQUENCE</scope>
    <source>
        <strain evidence="2">CBHHK067</strain>
    </source>
</reference>
<name>A0AAD7CZR6_MYCRO</name>
<dbReference type="AlphaFoldDB" id="A0AAD7CZR6"/>
<dbReference type="Gene3D" id="2.60.120.10">
    <property type="entry name" value="Jelly Rolls"/>
    <property type="match status" value="1"/>
</dbReference>
<proteinExistence type="predicted"/>
<keyword evidence="3" id="KW-1185">Reference proteome</keyword>
<dbReference type="PANTHER" id="PTHR36156:SF2">
    <property type="entry name" value="CUPIN TYPE-2 DOMAIN-CONTAINING PROTEIN"/>
    <property type="match status" value="1"/>
</dbReference>
<dbReference type="EMBL" id="JARKIE010000171">
    <property type="protein sequence ID" value="KAJ7671869.1"/>
    <property type="molecule type" value="Genomic_DNA"/>
</dbReference>
<sequence>MSSSTSQSPFPPVRRVVTGHTPAGKSTVLADTIQPPTFWSAESVSPIYDLCRTGESPAVIDSEVTQGRWTDEITQNPENVSKDGSVFRVFEFSPGTPVHRTVSLDYTIVARGSIVLELDDGRRITLNEGDTIVQRGTMHAWRNESAEWTRIYCVTLGAKPIHINGETLGLEFRFNSSTALHTYQENKL</sequence>
<organism evidence="2 3">
    <name type="scientific">Mycena rosella</name>
    <name type="common">Pink bonnet</name>
    <name type="synonym">Agaricus rosellus</name>
    <dbReference type="NCBI Taxonomy" id="1033263"/>
    <lineage>
        <taxon>Eukaryota</taxon>
        <taxon>Fungi</taxon>
        <taxon>Dikarya</taxon>
        <taxon>Basidiomycota</taxon>
        <taxon>Agaricomycotina</taxon>
        <taxon>Agaricomycetes</taxon>
        <taxon>Agaricomycetidae</taxon>
        <taxon>Agaricales</taxon>
        <taxon>Marasmiineae</taxon>
        <taxon>Mycenaceae</taxon>
        <taxon>Mycena</taxon>
    </lineage>
</organism>